<dbReference type="EMBL" id="JAUKUD010000007">
    <property type="protein sequence ID" value="KAK0738264.1"/>
    <property type="molecule type" value="Genomic_DNA"/>
</dbReference>
<sequence>MVVLLYTVVARQCASDTWVPPERAALAGRRALNGENWLGGSPAGLRRERERCLARLEADLGGAGGSRRGAMTGLRLTGAGGPVEAAHM</sequence>
<name>A0AA40BPZ9_9PEZI</name>
<comment type="caution">
    <text evidence="1">The sequence shown here is derived from an EMBL/GenBank/DDBJ whole genome shotgun (WGS) entry which is preliminary data.</text>
</comment>
<proteinExistence type="predicted"/>
<dbReference type="AlphaFoldDB" id="A0AA40BPZ9"/>
<protein>
    <submittedName>
        <fullName evidence="1">Uncharacterized protein</fullName>
    </submittedName>
</protein>
<reference evidence="1" key="1">
    <citation type="submission" date="2023-06" db="EMBL/GenBank/DDBJ databases">
        <title>Genome-scale phylogeny and comparative genomics of the fungal order Sordariales.</title>
        <authorList>
            <consortium name="Lawrence Berkeley National Laboratory"/>
            <person name="Hensen N."/>
            <person name="Bonometti L."/>
            <person name="Westerberg I."/>
            <person name="Brannstrom I.O."/>
            <person name="Guillou S."/>
            <person name="Cros-Aarteil S."/>
            <person name="Calhoun S."/>
            <person name="Haridas S."/>
            <person name="Kuo A."/>
            <person name="Mondo S."/>
            <person name="Pangilinan J."/>
            <person name="Riley R."/>
            <person name="LaButti K."/>
            <person name="Andreopoulos B."/>
            <person name="Lipzen A."/>
            <person name="Chen C."/>
            <person name="Yanf M."/>
            <person name="Daum C."/>
            <person name="Ng V."/>
            <person name="Clum A."/>
            <person name="Steindorff A."/>
            <person name="Ohm R."/>
            <person name="Martin F."/>
            <person name="Silar P."/>
            <person name="Natvig D."/>
            <person name="Lalanne C."/>
            <person name="Gautier V."/>
            <person name="Ament-velasquez S.L."/>
            <person name="Kruys A."/>
            <person name="Hutchinson M.I."/>
            <person name="Powell A.J."/>
            <person name="Barry K."/>
            <person name="Miller A.N."/>
            <person name="Grigoriev I.V."/>
            <person name="Debuchy R."/>
            <person name="Gladieux P."/>
            <person name="Thoren M.H."/>
            <person name="Johannesson H."/>
        </authorList>
    </citation>
    <scope>NUCLEOTIDE SEQUENCE</scope>
    <source>
        <strain evidence="1">SMH3187-1</strain>
    </source>
</reference>
<evidence type="ECO:0000313" key="1">
    <source>
        <dbReference type="EMBL" id="KAK0738264.1"/>
    </source>
</evidence>
<dbReference type="Proteomes" id="UP001172155">
    <property type="component" value="Unassembled WGS sequence"/>
</dbReference>
<organism evidence="1 2">
    <name type="scientific">Schizothecium vesticola</name>
    <dbReference type="NCBI Taxonomy" id="314040"/>
    <lineage>
        <taxon>Eukaryota</taxon>
        <taxon>Fungi</taxon>
        <taxon>Dikarya</taxon>
        <taxon>Ascomycota</taxon>
        <taxon>Pezizomycotina</taxon>
        <taxon>Sordariomycetes</taxon>
        <taxon>Sordariomycetidae</taxon>
        <taxon>Sordariales</taxon>
        <taxon>Schizotheciaceae</taxon>
        <taxon>Schizothecium</taxon>
    </lineage>
</organism>
<gene>
    <name evidence="1" type="ORF">B0T18DRAFT_421638</name>
</gene>
<accession>A0AA40BPZ9</accession>
<keyword evidence="2" id="KW-1185">Reference proteome</keyword>
<evidence type="ECO:0000313" key="2">
    <source>
        <dbReference type="Proteomes" id="UP001172155"/>
    </source>
</evidence>